<sequence length="101" mass="11286">MPIRGRADCDLLLKELDKGKAETIILAKEVNATRVLIDENIGYKLAKKEGLNVVRTLSILLKAKEVGLISALKSILDEMVDKGRWYSQAVYQSVLERANET</sequence>
<dbReference type="EMBL" id="MTEJ01000260">
    <property type="protein sequence ID" value="OQX06104.1"/>
    <property type="molecule type" value="Genomic_DNA"/>
</dbReference>
<comment type="caution">
    <text evidence="1">The sequence shown here is derived from an EMBL/GenBank/DDBJ whole genome shotgun (WGS) entry which is preliminary data.</text>
</comment>
<evidence type="ECO:0000313" key="1">
    <source>
        <dbReference type="EMBL" id="OQX06104.1"/>
    </source>
</evidence>
<dbReference type="InterPro" id="IPR021799">
    <property type="entry name" value="PIN-like_prokaryotic"/>
</dbReference>
<name>A0A1Y1QI88_9GAMM</name>
<proteinExistence type="predicted"/>
<protein>
    <recommendedName>
        <fullName evidence="3">DUF3368 domain-containing protein</fullName>
    </recommendedName>
</protein>
<dbReference type="PANTHER" id="PTHR39550">
    <property type="entry name" value="SLL0658 PROTEIN"/>
    <property type="match status" value="1"/>
</dbReference>
<accession>A0A1Y1QI88</accession>
<dbReference type="Pfam" id="PF11848">
    <property type="entry name" value="DUF3368"/>
    <property type="match status" value="1"/>
</dbReference>
<reference evidence="1 2" key="1">
    <citation type="submission" date="2017-01" db="EMBL/GenBank/DDBJ databases">
        <title>Novel large sulfur bacteria in the metagenomes of groundwater-fed chemosynthetic microbial mats in the Lake Huron basin.</title>
        <authorList>
            <person name="Sharrar A.M."/>
            <person name="Flood B.E."/>
            <person name="Bailey J.V."/>
            <person name="Jones D.S."/>
            <person name="Biddanda B."/>
            <person name="Ruberg S.A."/>
            <person name="Marcus D.N."/>
            <person name="Dick G.J."/>
        </authorList>
    </citation>
    <scope>NUCLEOTIDE SEQUENCE [LARGE SCALE GENOMIC DNA]</scope>
    <source>
        <strain evidence="1">A8</strain>
    </source>
</reference>
<dbReference type="Proteomes" id="UP000192491">
    <property type="component" value="Unassembled WGS sequence"/>
</dbReference>
<dbReference type="PANTHER" id="PTHR39550:SF1">
    <property type="entry name" value="SLL0658 PROTEIN"/>
    <property type="match status" value="1"/>
</dbReference>
<gene>
    <name evidence="1" type="ORF">BWK73_31795</name>
</gene>
<evidence type="ECO:0000313" key="2">
    <source>
        <dbReference type="Proteomes" id="UP000192491"/>
    </source>
</evidence>
<organism evidence="1 2">
    <name type="scientific">Thiothrix lacustris</name>
    <dbReference type="NCBI Taxonomy" id="525917"/>
    <lineage>
        <taxon>Bacteria</taxon>
        <taxon>Pseudomonadati</taxon>
        <taxon>Pseudomonadota</taxon>
        <taxon>Gammaproteobacteria</taxon>
        <taxon>Thiotrichales</taxon>
        <taxon>Thiotrichaceae</taxon>
        <taxon>Thiothrix</taxon>
    </lineage>
</organism>
<dbReference type="AlphaFoldDB" id="A0A1Y1QI88"/>
<evidence type="ECO:0008006" key="3">
    <source>
        <dbReference type="Google" id="ProtNLM"/>
    </source>
</evidence>